<feature type="compositionally biased region" description="Polar residues" evidence="1">
    <location>
        <begin position="9"/>
        <end position="20"/>
    </location>
</feature>
<evidence type="ECO:0000256" key="1">
    <source>
        <dbReference type="SAM" id="MobiDB-lite"/>
    </source>
</evidence>
<protein>
    <submittedName>
        <fullName evidence="2">Uncharacterized protein</fullName>
    </submittedName>
</protein>
<proteinExistence type="predicted"/>
<keyword evidence="3" id="KW-1185">Reference proteome</keyword>
<evidence type="ECO:0000313" key="3">
    <source>
        <dbReference type="Proteomes" id="UP001497444"/>
    </source>
</evidence>
<feature type="compositionally biased region" description="Polar residues" evidence="1">
    <location>
        <begin position="32"/>
        <end position="42"/>
    </location>
</feature>
<feature type="region of interest" description="Disordered" evidence="1">
    <location>
        <begin position="1"/>
        <end position="62"/>
    </location>
</feature>
<accession>A0ABP0WA37</accession>
<evidence type="ECO:0000313" key="2">
    <source>
        <dbReference type="EMBL" id="CAK9262723.1"/>
    </source>
</evidence>
<organism evidence="2 3">
    <name type="scientific">Sphagnum jensenii</name>
    <dbReference type="NCBI Taxonomy" id="128206"/>
    <lineage>
        <taxon>Eukaryota</taxon>
        <taxon>Viridiplantae</taxon>
        <taxon>Streptophyta</taxon>
        <taxon>Embryophyta</taxon>
        <taxon>Bryophyta</taxon>
        <taxon>Sphagnophytina</taxon>
        <taxon>Sphagnopsida</taxon>
        <taxon>Sphagnales</taxon>
        <taxon>Sphagnaceae</taxon>
        <taxon>Sphagnum</taxon>
    </lineage>
</organism>
<sequence length="75" mass="8249">MEASDLAFTRNTVETRTAATGSKEKNARMQCSAAQEAQSTKPVGNGHTVQKRMDSRPNGNQSLVIQPIGWRRYAI</sequence>
<name>A0ABP0WA37_9BRYO</name>
<dbReference type="Proteomes" id="UP001497444">
    <property type="component" value="Chromosome 15"/>
</dbReference>
<reference evidence="2" key="1">
    <citation type="submission" date="2024-02" db="EMBL/GenBank/DDBJ databases">
        <authorList>
            <consortium name="ELIXIR-Norway"/>
            <consortium name="Elixir Norway"/>
        </authorList>
    </citation>
    <scope>NUCLEOTIDE SEQUENCE</scope>
</reference>
<dbReference type="EMBL" id="OZ020110">
    <property type="protein sequence ID" value="CAK9262723.1"/>
    <property type="molecule type" value="Genomic_DNA"/>
</dbReference>
<gene>
    <name evidence="2" type="ORF">CSSPJE1EN1_LOCUS8201</name>
</gene>